<keyword evidence="2" id="KW-1185">Reference proteome</keyword>
<proteinExistence type="predicted"/>
<evidence type="ECO:0000313" key="2">
    <source>
        <dbReference type="Proteomes" id="UP000314294"/>
    </source>
</evidence>
<dbReference type="Proteomes" id="UP000314294">
    <property type="component" value="Unassembled WGS sequence"/>
</dbReference>
<reference evidence="1 2" key="1">
    <citation type="submission" date="2019-03" db="EMBL/GenBank/DDBJ databases">
        <title>First draft genome of Liparis tanakae, snailfish: a comprehensive survey of snailfish specific genes.</title>
        <authorList>
            <person name="Kim W."/>
            <person name="Song I."/>
            <person name="Jeong J.-H."/>
            <person name="Kim D."/>
            <person name="Kim S."/>
            <person name="Ryu S."/>
            <person name="Song J.Y."/>
            <person name="Lee S.K."/>
        </authorList>
    </citation>
    <scope>NUCLEOTIDE SEQUENCE [LARGE SCALE GENOMIC DNA]</scope>
    <source>
        <tissue evidence="1">Muscle</tissue>
    </source>
</reference>
<sequence length="131" mass="15003">MESLGLWHNFPTFKGDGDGTGLRRSRLLRLQVIEFWCRVMCLEAAEGLRGGAGRRQLRDQGLLVFGGSRGPRLMTLRLPRWDRLQEKVIGKETSKCGGIIHAPRTGSDKIWSSRFLRFRSSWHCAEFLQCK</sequence>
<dbReference type="EMBL" id="SRLO01000133">
    <property type="protein sequence ID" value="TNN72755.1"/>
    <property type="molecule type" value="Genomic_DNA"/>
</dbReference>
<dbReference type="AlphaFoldDB" id="A0A4Z2I5M0"/>
<evidence type="ECO:0000313" key="1">
    <source>
        <dbReference type="EMBL" id="TNN72755.1"/>
    </source>
</evidence>
<name>A0A4Z2I5M0_9TELE</name>
<protein>
    <submittedName>
        <fullName evidence="1">Uncharacterized protein</fullName>
    </submittedName>
</protein>
<accession>A0A4Z2I5M0</accession>
<comment type="caution">
    <text evidence="1">The sequence shown here is derived from an EMBL/GenBank/DDBJ whole genome shotgun (WGS) entry which is preliminary data.</text>
</comment>
<organism evidence="1 2">
    <name type="scientific">Liparis tanakae</name>
    <name type="common">Tanaka's snailfish</name>
    <dbReference type="NCBI Taxonomy" id="230148"/>
    <lineage>
        <taxon>Eukaryota</taxon>
        <taxon>Metazoa</taxon>
        <taxon>Chordata</taxon>
        <taxon>Craniata</taxon>
        <taxon>Vertebrata</taxon>
        <taxon>Euteleostomi</taxon>
        <taxon>Actinopterygii</taxon>
        <taxon>Neopterygii</taxon>
        <taxon>Teleostei</taxon>
        <taxon>Neoteleostei</taxon>
        <taxon>Acanthomorphata</taxon>
        <taxon>Eupercaria</taxon>
        <taxon>Perciformes</taxon>
        <taxon>Cottioidei</taxon>
        <taxon>Cottales</taxon>
        <taxon>Liparidae</taxon>
        <taxon>Liparis</taxon>
    </lineage>
</organism>
<gene>
    <name evidence="1" type="ORF">EYF80_017039</name>
</gene>